<dbReference type="CDD" id="cd06580">
    <property type="entry name" value="TM_PBP1_transp_TpRbsC_like"/>
    <property type="match status" value="1"/>
</dbReference>
<dbReference type="GO" id="GO:0022857">
    <property type="term" value="F:transmembrane transporter activity"/>
    <property type="evidence" value="ECO:0007669"/>
    <property type="project" value="InterPro"/>
</dbReference>
<keyword evidence="4 6" id="KW-1133">Transmembrane helix</keyword>
<feature type="transmembrane region" description="Helical" evidence="6">
    <location>
        <begin position="309"/>
        <end position="328"/>
    </location>
</feature>
<keyword evidence="2" id="KW-1003">Cell membrane</keyword>
<feature type="transmembrane region" description="Helical" evidence="6">
    <location>
        <begin position="69"/>
        <end position="88"/>
    </location>
</feature>
<feature type="transmembrane region" description="Helical" evidence="6">
    <location>
        <begin position="348"/>
        <end position="370"/>
    </location>
</feature>
<keyword evidence="8" id="KW-1185">Reference proteome</keyword>
<feature type="transmembrane region" description="Helical" evidence="6">
    <location>
        <begin position="262"/>
        <end position="279"/>
    </location>
</feature>
<evidence type="ECO:0000256" key="5">
    <source>
        <dbReference type="ARBA" id="ARBA00023136"/>
    </source>
</evidence>
<evidence type="ECO:0000256" key="4">
    <source>
        <dbReference type="ARBA" id="ARBA00022989"/>
    </source>
</evidence>
<keyword evidence="3 6" id="KW-0812">Transmembrane</keyword>
<dbReference type="InterPro" id="IPR001851">
    <property type="entry name" value="ABC_transp_permease"/>
</dbReference>
<name>A0A0S7BNF5_9CHLR</name>
<comment type="subcellular location">
    <subcellularLocation>
        <location evidence="1">Cell membrane</location>
        <topology evidence="1">Multi-pass membrane protein</topology>
    </subcellularLocation>
</comment>
<feature type="transmembrane region" description="Helical" evidence="6">
    <location>
        <begin position="175"/>
        <end position="198"/>
    </location>
</feature>
<feature type="transmembrane region" description="Helical" evidence="6">
    <location>
        <begin position="21"/>
        <end position="39"/>
    </location>
</feature>
<evidence type="ECO:0000256" key="1">
    <source>
        <dbReference type="ARBA" id="ARBA00004651"/>
    </source>
</evidence>
<dbReference type="PANTHER" id="PTHR43370:SF1">
    <property type="entry name" value="GUANOSINE ABC TRANSPORTER PERMEASE PROTEIN NUPQ"/>
    <property type="match status" value="1"/>
</dbReference>
<dbReference type="AlphaFoldDB" id="A0A0S7BNF5"/>
<feature type="transmembrane region" description="Helical" evidence="6">
    <location>
        <begin position="205"/>
        <end position="227"/>
    </location>
</feature>
<dbReference type="PANTHER" id="PTHR43370">
    <property type="entry name" value="SUGAR ABC TRANSPORTER INTEGRAL MEMBRANE PROTEIN-RELATED"/>
    <property type="match status" value="1"/>
</dbReference>
<evidence type="ECO:0000256" key="6">
    <source>
        <dbReference type="SAM" id="Phobius"/>
    </source>
</evidence>
<protein>
    <submittedName>
        <fullName evidence="7">ABC-type uncharacterized transport system, permease component</fullName>
    </submittedName>
</protein>
<evidence type="ECO:0000313" key="7">
    <source>
        <dbReference type="EMBL" id="GAP41709.1"/>
    </source>
</evidence>
<dbReference type="RefSeq" id="WP_062283475.1">
    <property type="nucleotide sequence ID" value="NZ_DF968181.1"/>
</dbReference>
<dbReference type="InterPro" id="IPR037294">
    <property type="entry name" value="ABC_BtuC-like"/>
</dbReference>
<evidence type="ECO:0000256" key="2">
    <source>
        <dbReference type="ARBA" id="ARBA00022475"/>
    </source>
</evidence>
<keyword evidence="5 6" id="KW-0472">Membrane</keyword>
<sequence>MIKAKPVYLKHEVSPRDRIMGFVFLLLGLFVLLVFNRHFSADTVTTFAMTPGGITRGMMSDWLIQTNRTLWICGILLFLIGAYQFVFGFGRRSNLILILVSLIFVFAFTVYVAANKMLNLAGLLASALSMAVPIILGGFCGILCERAGVVNIAIEGMMLMGAMLGSVVGSTTKNIWLGLAAAMLGGGILALVHAWLSIKYKINQIVSGTVINIFSTGMTSYISSMYLQNFPNLNKTPRFPSVAIPGLADIPFIGPIIFDNSLFVYGMFLLLILLQFGLFKTRWGLRLRAVGEHPKAADTLGINVFKTRYMAVILGGLLAGFAGAYFSLGSVGRFDEGMTSGKGFIGLAAMIFGNWIPFRTMLAGILFGFADSLSSSVSILGSSIPGQFINMLPYLVTIVVLAGVVGSSSGPAASGTPYEKE</sequence>
<dbReference type="Gene3D" id="1.10.3470.10">
    <property type="entry name" value="ABC transporter involved in vitamin B12 uptake, BtuC"/>
    <property type="match status" value="1"/>
</dbReference>
<dbReference type="OrthoDB" id="9792579at2"/>
<gene>
    <name evidence="7" type="ORF">ATC1_131705</name>
</gene>
<dbReference type="GO" id="GO:0005886">
    <property type="term" value="C:plasma membrane"/>
    <property type="evidence" value="ECO:0007669"/>
    <property type="project" value="UniProtKB-SubCell"/>
</dbReference>
<feature type="transmembrane region" description="Helical" evidence="6">
    <location>
        <begin position="120"/>
        <end position="142"/>
    </location>
</feature>
<feature type="transmembrane region" description="Helical" evidence="6">
    <location>
        <begin position="391"/>
        <end position="413"/>
    </location>
</feature>
<dbReference type="STRING" id="1678840.ATC1_131705"/>
<evidence type="ECO:0000313" key="8">
    <source>
        <dbReference type="Proteomes" id="UP000053370"/>
    </source>
</evidence>
<dbReference type="EMBL" id="DF968181">
    <property type="protein sequence ID" value="GAP41709.1"/>
    <property type="molecule type" value="Genomic_DNA"/>
</dbReference>
<feature type="transmembrane region" description="Helical" evidence="6">
    <location>
        <begin position="95"/>
        <end position="114"/>
    </location>
</feature>
<dbReference type="Proteomes" id="UP000053370">
    <property type="component" value="Unassembled WGS sequence"/>
</dbReference>
<evidence type="ECO:0000256" key="3">
    <source>
        <dbReference type="ARBA" id="ARBA00022692"/>
    </source>
</evidence>
<reference evidence="7" key="1">
    <citation type="journal article" date="2015" name="Genome Announc.">
        <title>Draft Genome Sequence of Anaerolineae Strain TC1, a Novel Isolate from a Methanogenic Wastewater Treatment System.</title>
        <authorList>
            <person name="Matsuura N."/>
            <person name="Tourlousse D.M."/>
            <person name="Sun L."/>
            <person name="Toyonaga M."/>
            <person name="Kuroda K."/>
            <person name="Ohashi A."/>
            <person name="Cruz R."/>
            <person name="Yamaguchi T."/>
            <person name="Sekiguchi Y."/>
        </authorList>
    </citation>
    <scope>NUCLEOTIDE SEQUENCE [LARGE SCALE GENOMIC DNA]</scope>
    <source>
        <strain evidence="7">TC1</strain>
    </source>
</reference>
<dbReference type="Pfam" id="PF02653">
    <property type="entry name" value="BPD_transp_2"/>
    <property type="match status" value="1"/>
</dbReference>
<accession>A0A0S7BNF5</accession>
<proteinExistence type="predicted"/>
<organism evidence="7">
    <name type="scientific">Flexilinea flocculi</name>
    <dbReference type="NCBI Taxonomy" id="1678840"/>
    <lineage>
        <taxon>Bacteria</taxon>
        <taxon>Bacillati</taxon>
        <taxon>Chloroflexota</taxon>
        <taxon>Anaerolineae</taxon>
        <taxon>Anaerolineales</taxon>
        <taxon>Anaerolineaceae</taxon>
        <taxon>Flexilinea</taxon>
    </lineage>
</organism>
<feature type="transmembrane region" description="Helical" evidence="6">
    <location>
        <begin position="149"/>
        <end position="169"/>
    </location>
</feature>